<name>A0A8T1TXE4_9STRA</name>
<evidence type="ECO:0000313" key="2">
    <source>
        <dbReference type="EMBL" id="KAG6950438.1"/>
    </source>
</evidence>
<comment type="caution">
    <text evidence="2">The sequence shown here is derived from an EMBL/GenBank/DDBJ whole genome shotgun (WGS) entry which is preliminary data.</text>
</comment>
<feature type="compositionally biased region" description="Low complexity" evidence="1">
    <location>
        <begin position="154"/>
        <end position="163"/>
    </location>
</feature>
<reference evidence="2" key="1">
    <citation type="submission" date="2021-01" db="EMBL/GenBank/DDBJ databases">
        <title>Phytophthora aleatoria, a newly-described species from Pinus radiata is distinct from Phytophthora cactorum isolates based on comparative genomics.</title>
        <authorList>
            <person name="Mcdougal R."/>
            <person name="Panda P."/>
            <person name="Williams N."/>
            <person name="Studholme D.J."/>
        </authorList>
    </citation>
    <scope>NUCLEOTIDE SEQUENCE</scope>
    <source>
        <strain evidence="2">NZFS 3830</strain>
    </source>
</reference>
<dbReference type="AlphaFoldDB" id="A0A8T1TXE4"/>
<dbReference type="VEuPathDB" id="FungiDB:PC110_g14079"/>
<organism evidence="2 3">
    <name type="scientific">Phytophthora cactorum</name>
    <dbReference type="NCBI Taxonomy" id="29920"/>
    <lineage>
        <taxon>Eukaryota</taxon>
        <taxon>Sar</taxon>
        <taxon>Stramenopiles</taxon>
        <taxon>Oomycota</taxon>
        <taxon>Peronosporomycetes</taxon>
        <taxon>Peronosporales</taxon>
        <taxon>Peronosporaceae</taxon>
        <taxon>Phytophthora</taxon>
    </lineage>
</organism>
<dbReference type="Proteomes" id="UP000688947">
    <property type="component" value="Unassembled WGS sequence"/>
</dbReference>
<protein>
    <submittedName>
        <fullName evidence="2">Uncharacterized protein</fullName>
    </submittedName>
</protein>
<evidence type="ECO:0000313" key="3">
    <source>
        <dbReference type="Proteomes" id="UP000688947"/>
    </source>
</evidence>
<sequence length="218" mass="23921">MAYCEFDINRHFETKIALYVEDLDVLQASEGVVRRAQDFRPSSTPRVPHLKPRAWAGSVVLFVTQEALPLPLFNWRCSVAGRLLLKMNFGKLFPLVAMALSVYSAAAYNAAPAPASVPIYYGRPNNGGYPYPTPTPATKPYENKTETPTPPSGPIYYGRPNNGGYPYPTPAPHDLEGSYSNENGTVTPAPANVPIYYGRPNNGGYPYTTAPPQTIKEH</sequence>
<dbReference type="OrthoDB" id="10387714at2759"/>
<evidence type="ECO:0000256" key="1">
    <source>
        <dbReference type="SAM" id="MobiDB-lite"/>
    </source>
</evidence>
<gene>
    <name evidence="2" type="ORF">JG687_00014258</name>
</gene>
<proteinExistence type="predicted"/>
<dbReference type="EMBL" id="JAENGZ010001130">
    <property type="protein sequence ID" value="KAG6950438.1"/>
    <property type="molecule type" value="Genomic_DNA"/>
</dbReference>
<feature type="region of interest" description="Disordered" evidence="1">
    <location>
        <begin position="131"/>
        <end position="163"/>
    </location>
</feature>
<accession>A0A8T1TXE4</accession>